<dbReference type="SUPFAM" id="SSF53335">
    <property type="entry name" value="S-adenosyl-L-methionine-dependent methyltransferases"/>
    <property type="match status" value="1"/>
</dbReference>
<evidence type="ECO:0000256" key="4">
    <source>
        <dbReference type="ARBA" id="ARBA00022603"/>
    </source>
</evidence>
<comment type="subcellular location">
    <subcellularLocation>
        <location evidence="1 7">Cytoplasm</location>
    </subcellularLocation>
</comment>
<dbReference type="EMBL" id="CP140153">
    <property type="protein sequence ID" value="WQH16020.1"/>
    <property type="molecule type" value="Genomic_DNA"/>
</dbReference>
<dbReference type="Gene3D" id="3.40.50.150">
    <property type="entry name" value="Vaccinia Virus protein VP39"/>
    <property type="match status" value="1"/>
</dbReference>
<dbReference type="GO" id="GO:0032259">
    <property type="term" value="P:methylation"/>
    <property type="evidence" value="ECO:0007669"/>
    <property type="project" value="UniProtKB-KW"/>
</dbReference>
<comment type="function">
    <text evidence="7">Catalyzes the methyl esterification of L-isoaspartyl residues in peptides and proteins that result from spontaneous decomposition of normal L-aspartyl and L-asparaginyl residues. It plays a role in the repair and/or degradation of damaged proteins.</text>
</comment>
<keyword evidence="3 7" id="KW-0963">Cytoplasm</keyword>
<dbReference type="HAMAP" id="MF_00090">
    <property type="entry name" value="PIMT"/>
    <property type="match status" value="1"/>
</dbReference>
<evidence type="ECO:0000256" key="5">
    <source>
        <dbReference type="ARBA" id="ARBA00022679"/>
    </source>
</evidence>
<dbReference type="Pfam" id="PF01135">
    <property type="entry name" value="PCMT"/>
    <property type="match status" value="1"/>
</dbReference>
<proteinExistence type="inferred from homology"/>
<keyword evidence="6 7" id="KW-0949">S-adenosyl-L-methionine</keyword>
<dbReference type="RefSeq" id="WP_322521040.1">
    <property type="nucleotide sequence ID" value="NZ_CP140153.1"/>
</dbReference>
<comment type="similarity">
    <text evidence="2 7">Belongs to the methyltransferase superfamily. L-isoaspartyl/D-aspartyl protein methyltransferase family.</text>
</comment>
<protein>
    <recommendedName>
        <fullName evidence="7">Protein-L-isoaspartate O-methyltransferase</fullName>
        <ecNumber evidence="7">2.1.1.77</ecNumber>
    </recommendedName>
    <alternativeName>
        <fullName evidence="7">L-isoaspartyl protein carboxyl methyltransferase</fullName>
    </alternativeName>
    <alternativeName>
        <fullName evidence="7">Protein L-isoaspartyl methyltransferase</fullName>
    </alternativeName>
    <alternativeName>
        <fullName evidence="7">Protein-beta-aspartate methyltransferase</fullName>
        <shortName evidence="7">PIMT</shortName>
    </alternativeName>
</protein>
<dbReference type="PANTHER" id="PTHR11579:SF0">
    <property type="entry name" value="PROTEIN-L-ISOASPARTATE(D-ASPARTATE) O-METHYLTRANSFERASE"/>
    <property type="match status" value="1"/>
</dbReference>
<dbReference type="PANTHER" id="PTHR11579">
    <property type="entry name" value="PROTEIN-L-ISOASPARTATE O-METHYLTRANSFERASE"/>
    <property type="match status" value="1"/>
</dbReference>
<accession>A0ABZ0YV19</accession>
<keyword evidence="5 7" id="KW-0808">Transferase</keyword>
<sequence>MIRRNYQWARQTMLERLVSQGVRAQPVLDAMAAVPREAFVDEVQSVRAYEDCSLPIGQGQTLSQPYIVARMTELVMSGERRLSRVLEVGTGSGYQAAVLAQLCQSVFTVERIGAFLDQAKARHRALGLLNIRYMHRDGFKGWPSQAPFEAIVVTAAPDAVPPELKEQLAVGGRLVIPVGAQGGGQKLTVITRLADNEYQTRWYDLVSFVPLLPGSLA</sequence>
<gene>
    <name evidence="7" type="primary">pcm</name>
    <name evidence="8" type="ORF">SR882_09680</name>
</gene>
<evidence type="ECO:0000313" key="9">
    <source>
        <dbReference type="Proteomes" id="UP001327459"/>
    </source>
</evidence>
<evidence type="ECO:0000256" key="6">
    <source>
        <dbReference type="ARBA" id="ARBA00022691"/>
    </source>
</evidence>
<evidence type="ECO:0000256" key="7">
    <source>
        <dbReference type="HAMAP-Rule" id="MF_00090"/>
    </source>
</evidence>
<dbReference type="NCBIfam" id="NF001453">
    <property type="entry name" value="PRK00312.1"/>
    <property type="match status" value="1"/>
</dbReference>
<keyword evidence="4 7" id="KW-0489">Methyltransferase</keyword>
<feature type="active site" evidence="7">
    <location>
        <position position="63"/>
    </location>
</feature>
<evidence type="ECO:0000256" key="3">
    <source>
        <dbReference type="ARBA" id="ARBA00022490"/>
    </source>
</evidence>
<name>A0ABZ0YV19_9GAMM</name>
<comment type="catalytic activity">
    <reaction evidence="7">
        <text>[protein]-L-isoaspartate + S-adenosyl-L-methionine = [protein]-L-isoaspartate alpha-methyl ester + S-adenosyl-L-homocysteine</text>
        <dbReference type="Rhea" id="RHEA:12705"/>
        <dbReference type="Rhea" id="RHEA-COMP:12143"/>
        <dbReference type="Rhea" id="RHEA-COMP:12144"/>
        <dbReference type="ChEBI" id="CHEBI:57856"/>
        <dbReference type="ChEBI" id="CHEBI:59789"/>
        <dbReference type="ChEBI" id="CHEBI:90596"/>
        <dbReference type="ChEBI" id="CHEBI:90598"/>
        <dbReference type="EC" id="2.1.1.77"/>
    </reaction>
</comment>
<keyword evidence="9" id="KW-1185">Reference proteome</keyword>
<dbReference type="CDD" id="cd02440">
    <property type="entry name" value="AdoMet_MTases"/>
    <property type="match status" value="1"/>
</dbReference>
<evidence type="ECO:0000256" key="1">
    <source>
        <dbReference type="ARBA" id="ARBA00004496"/>
    </source>
</evidence>
<dbReference type="EC" id="2.1.1.77" evidence="7"/>
<evidence type="ECO:0000313" key="8">
    <source>
        <dbReference type="EMBL" id="WQH16020.1"/>
    </source>
</evidence>
<organism evidence="8 9">
    <name type="scientific">Guyparkeria halophila</name>
    <dbReference type="NCBI Taxonomy" id="47960"/>
    <lineage>
        <taxon>Bacteria</taxon>
        <taxon>Pseudomonadati</taxon>
        <taxon>Pseudomonadota</taxon>
        <taxon>Gammaproteobacteria</taxon>
        <taxon>Chromatiales</taxon>
        <taxon>Thioalkalibacteraceae</taxon>
        <taxon>Guyparkeria</taxon>
    </lineage>
</organism>
<evidence type="ECO:0000256" key="2">
    <source>
        <dbReference type="ARBA" id="ARBA00005369"/>
    </source>
</evidence>
<dbReference type="Proteomes" id="UP001327459">
    <property type="component" value="Chromosome"/>
</dbReference>
<dbReference type="InterPro" id="IPR029063">
    <property type="entry name" value="SAM-dependent_MTases_sf"/>
</dbReference>
<dbReference type="NCBIfam" id="TIGR00080">
    <property type="entry name" value="pimt"/>
    <property type="match status" value="1"/>
</dbReference>
<dbReference type="InterPro" id="IPR000682">
    <property type="entry name" value="PCMT"/>
</dbReference>
<reference evidence="8 9" key="1">
    <citation type="submission" date="2023-11" db="EMBL/GenBank/DDBJ databases">
        <title>MicrobeMod: A computational toolkit for identifying prokaryotic methylation and restriction-modification with nanopore sequencing.</title>
        <authorList>
            <person name="Crits-Christoph A."/>
            <person name="Kang S.C."/>
            <person name="Lee H."/>
            <person name="Ostrov N."/>
        </authorList>
    </citation>
    <scope>NUCLEOTIDE SEQUENCE [LARGE SCALE GENOMIC DNA]</scope>
    <source>
        <strain evidence="8 9">ATCC 49870</strain>
    </source>
</reference>
<dbReference type="GO" id="GO:0004719">
    <property type="term" value="F:protein-L-isoaspartate (D-aspartate) O-methyltransferase activity"/>
    <property type="evidence" value="ECO:0007669"/>
    <property type="project" value="UniProtKB-EC"/>
</dbReference>